<evidence type="ECO:0000313" key="3">
    <source>
        <dbReference type="EMBL" id="KAK3862761.1"/>
    </source>
</evidence>
<dbReference type="AlphaFoldDB" id="A0AAE1K142"/>
<dbReference type="Proteomes" id="UP001286313">
    <property type="component" value="Unassembled WGS sequence"/>
</dbReference>
<proteinExistence type="predicted"/>
<sequence>MSDHNVDMCKASHLCVASCVRAGVTTARRFFRTRRTCTAARPCVRVCACAAFSVFPVHCLSSVPTRIGVLGSIESMIGWVGTVGLTTAQILSILEEDPPNEPTDIVLVPPDENNTVSDEDSDVEEGGPKDPNHIGSRLMNQQAEMEKHTSQDNDEEIDSWLEEEQDEMGRRRMSQDNAILDDTLAEPGPSSSNLTRKTPKRMKLVRVKNADRLQRNDNIGSVGKYIPAFPTADLFTVDNLPIDINKVKNPYDYMKLFIPDKLVDKIVKETKRYSAQQNCPTFQVRVDRDLIRASHAIMLMSGYITPAQRRMYWEKKEDTANLLVRKTMSRNTFDDDMRYTHFINSEKPKVDDRFWKVRPLFNAINKAAEEYIEKTEYVSVDESMIKYFGPHPLKQFIKGKPVRFGYKVWVLATSTGELIHCEPYGGSQTKLFNYGLGQGPKVVYGLVEDAKLVAGTKVACDNLFTRLDLLDNMSKKGIGVVGMVRQNRLSKLSLLSKKQAQKMKRGQMEKVYVSGDQVIAVWKDSAPVYVASNFADVSPMGKCNRYSSDEKKEVEVDAPNIIKVYNTNMGGVDLVDNMM</sequence>
<dbReference type="Pfam" id="PF13843">
    <property type="entry name" value="DDE_Tnp_1_7"/>
    <property type="match status" value="1"/>
</dbReference>
<comment type="caution">
    <text evidence="3">The sequence shown here is derived from an EMBL/GenBank/DDBJ whole genome shotgun (WGS) entry which is preliminary data.</text>
</comment>
<feature type="domain" description="PiggyBac transposable element-derived protein" evidence="2">
    <location>
        <begin position="249"/>
        <end position="578"/>
    </location>
</feature>
<name>A0AAE1K142_PETCI</name>
<dbReference type="GO" id="GO:0043565">
    <property type="term" value="F:sequence-specific DNA binding"/>
    <property type="evidence" value="ECO:0007669"/>
    <property type="project" value="TreeGrafter"/>
</dbReference>
<feature type="region of interest" description="Disordered" evidence="1">
    <location>
        <begin position="180"/>
        <end position="199"/>
    </location>
</feature>
<dbReference type="EMBL" id="JAWQEG010004162">
    <property type="protein sequence ID" value="KAK3862761.1"/>
    <property type="molecule type" value="Genomic_DNA"/>
</dbReference>
<evidence type="ECO:0000256" key="1">
    <source>
        <dbReference type="SAM" id="MobiDB-lite"/>
    </source>
</evidence>
<dbReference type="InterPro" id="IPR052638">
    <property type="entry name" value="PiggyBac_TE-derived"/>
</dbReference>
<keyword evidence="4" id="KW-1185">Reference proteome</keyword>
<feature type="region of interest" description="Disordered" evidence="1">
    <location>
        <begin position="97"/>
        <end position="135"/>
    </location>
</feature>
<protein>
    <recommendedName>
        <fullName evidence="2">PiggyBac transposable element-derived protein domain-containing protein</fullName>
    </recommendedName>
</protein>
<dbReference type="PANTHER" id="PTHR47055">
    <property type="entry name" value="DDE_TNP_1_7 DOMAIN-CONTAINING PROTEIN"/>
    <property type="match status" value="1"/>
</dbReference>
<dbReference type="PANTHER" id="PTHR47055:SF3">
    <property type="entry name" value="PHORBOL-ESTER_DAG-TYPE DOMAIN-CONTAINING PROTEIN"/>
    <property type="match status" value="1"/>
</dbReference>
<evidence type="ECO:0000259" key="2">
    <source>
        <dbReference type="Pfam" id="PF13843"/>
    </source>
</evidence>
<organism evidence="3 4">
    <name type="scientific">Petrolisthes cinctipes</name>
    <name type="common">Flat porcelain crab</name>
    <dbReference type="NCBI Taxonomy" id="88211"/>
    <lineage>
        <taxon>Eukaryota</taxon>
        <taxon>Metazoa</taxon>
        <taxon>Ecdysozoa</taxon>
        <taxon>Arthropoda</taxon>
        <taxon>Crustacea</taxon>
        <taxon>Multicrustacea</taxon>
        <taxon>Malacostraca</taxon>
        <taxon>Eumalacostraca</taxon>
        <taxon>Eucarida</taxon>
        <taxon>Decapoda</taxon>
        <taxon>Pleocyemata</taxon>
        <taxon>Anomura</taxon>
        <taxon>Galatheoidea</taxon>
        <taxon>Porcellanidae</taxon>
        <taxon>Petrolisthes</taxon>
    </lineage>
</organism>
<gene>
    <name evidence="3" type="ORF">Pcinc_031408</name>
</gene>
<accession>A0AAE1K142</accession>
<dbReference type="InterPro" id="IPR029526">
    <property type="entry name" value="PGBD"/>
</dbReference>
<reference evidence="3" key="1">
    <citation type="submission" date="2023-10" db="EMBL/GenBank/DDBJ databases">
        <title>Genome assemblies of two species of porcelain crab, Petrolisthes cinctipes and Petrolisthes manimaculis (Anomura: Porcellanidae).</title>
        <authorList>
            <person name="Angst P."/>
        </authorList>
    </citation>
    <scope>NUCLEOTIDE SEQUENCE</scope>
    <source>
        <strain evidence="3">PB745_01</strain>
        <tissue evidence="3">Gill</tissue>
    </source>
</reference>
<evidence type="ECO:0000313" key="4">
    <source>
        <dbReference type="Proteomes" id="UP001286313"/>
    </source>
</evidence>